<protein>
    <submittedName>
        <fullName evidence="2">Nuclear transport factor 2 family protein</fullName>
    </submittedName>
</protein>
<dbReference type="Proteomes" id="UP001203512">
    <property type="component" value="Unassembled WGS sequence"/>
</dbReference>
<dbReference type="InterPro" id="IPR032710">
    <property type="entry name" value="NTF2-like_dom_sf"/>
</dbReference>
<feature type="domain" description="DUF4440" evidence="1">
    <location>
        <begin position="10"/>
        <end position="120"/>
    </location>
</feature>
<sequence>MTQSCDLAIRMQRAAFNRALADMDLSAIGPLLSSGAILVTGSDSGVITGRRAQMMAWKREFASPGRIVYVRMPTSITVSPVEPIAMEQGEWKGVAADTQEPAASGIYSAKWRKLRGEWLIQAEIFVTLA</sequence>
<proteinExistence type="predicted"/>
<name>A0ABT0DU08_9SPHN</name>
<evidence type="ECO:0000259" key="1">
    <source>
        <dbReference type="Pfam" id="PF14534"/>
    </source>
</evidence>
<evidence type="ECO:0000313" key="3">
    <source>
        <dbReference type="Proteomes" id="UP001203512"/>
    </source>
</evidence>
<evidence type="ECO:0000313" key="2">
    <source>
        <dbReference type="EMBL" id="MCK0530600.1"/>
    </source>
</evidence>
<gene>
    <name evidence="2" type="ORF">MU848_03260</name>
</gene>
<organism evidence="2 3">
    <name type="scientific">Sphingobium agri</name>
    <dbReference type="NCBI Taxonomy" id="2933566"/>
    <lineage>
        <taxon>Bacteria</taxon>
        <taxon>Pseudomonadati</taxon>
        <taxon>Pseudomonadota</taxon>
        <taxon>Alphaproteobacteria</taxon>
        <taxon>Sphingomonadales</taxon>
        <taxon>Sphingomonadaceae</taxon>
        <taxon>Sphingobium</taxon>
    </lineage>
</organism>
<dbReference type="SUPFAM" id="SSF54427">
    <property type="entry name" value="NTF2-like"/>
    <property type="match status" value="1"/>
</dbReference>
<reference evidence="2 3" key="1">
    <citation type="submission" date="2022-04" db="EMBL/GenBank/DDBJ databases">
        <authorList>
            <person name="Huq M.A."/>
        </authorList>
    </citation>
    <scope>NUCLEOTIDE SEQUENCE [LARGE SCALE GENOMIC DNA]</scope>
    <source>
        <strain evidence="2 3">MAH-33</strain>
    </source>
</reference>
<dbReference type="EMBL" id="JALKHS010000005">
    <property type="protein sequence ID" value="MCK0530600.1"/>
    <property type="molecule type" value="Genomic_DNA"/>
</dbReference>
<dbReference type="Gene3D" id="3.10.450.50">
    <property type="match status" value="1"/>
</dbReference>
<comment type="caution">
    <text evidence="2">The sequence shown here is derived from an EMBL/GenBank/DDBJ whole genome shotgun (WGS) entry which is preliminary data.</text>
</comment>
<dbReference type="InterPro" id="IPR027843">
    <property type="entry name" value="DUF4440"/>
</dbReference>
<keyword evidence="3" id="KW-1185">Reference proteome</keyword>
<dbReference type="RefSeq" id="WP_247230197.1">
    <property type="nucleotide sequence ID" value="NZ_JALKHS010000005.1"/>
</dbReference>
<dbReference type="Pfam" id="PF14534">
    <property type="entry name" value="DUF4440"/>
    <property type="match status" value="1"/>
</dbReference>
<accession>A0ABT0DU08</accession>